<dbReference type="Proteomes" id="UP000217790">
    <property type="component" value="Unassembled WGS sequence"/>
</dbReference>
<organism evidence="3 4">
    <name type="scientific">Armillaria gallica</name>
    <name type="common">Bulbous honey fungus</name>
    <name type="synonym">Armillaria bulbosa</name>
    <dbReference type="NCBI Taxonomy" id="47427"/>
    <lineage>
        <taxon>Eukaryota</taxon>
        <taxon>Fungi</taxon>
        <taxon>Dikarya</taxon>
        <taxon>Basidiomycota</taxon>
        <taxon>Agaricomycotina</taxon>
        <taxon>Agaricomycetes</taxon>
        <taxon>Agaricomycetidae</taxon>
        <taxon>Agaricales</taxon>
        <taxon>Marasmiineae</taxon>
        <taxon>Physalacriaceae</taxon>
        <taxon>Armillaria</taxon>
    </lineage>
</organism>
<gene>
    <name evidence="3" type="ORF">ARMGADRAFT_461499</name>
</gene>
<dbReference type="PANTHER" id="PTHR33112">
    <property type="entry name" value="DOMAIN PROTEIN, PUTATIVE-RELATED"/>
    <property type="match status" value="1"/>
</dbReference>
<accession>A0A2H3DG50</accession>
<dbReference type="PANTHER" id="PTHR33112:SF16">
    <property type="entry name" value="HETEROKARYON INCOMPATIBILITY DOMAIN-CONTAINING PROTEIN"/>
    <property type="match status" value="1"/>
</dbReference>
<feature type="chain" id="PRO_5013715894" evidence="1">
    <location>
        <begin position="18"/>
        <end position="708"/>
    </location>
</feature>
<evidence type="ECO:0000313" key="3">
    <source>
        <dbReference type="EMBL" id="PBK87223.1"/>
    </source>
</evidence>
<evidence type="ECO:0000259" key="2">
    <source>
        <dbReference type="Pfam" id="PF06985"/>
    </source>
</evidence>
<evidence type="ECO:0000256" key="1">
    <source>
        <dbReference type="SAM" id="SignalP"/>
    </source>
</evidence>
<protein>
    <submittedName>
        <fullName evidence="3">HET-domain-containing protein</fullName>
    </submittedName>
</protein>
<name>A0A2H3DG50_ARMGA</name>
<keyword evidence="1" id="KW-0732">Signal</keyword>
<feature type="domain" description="Heterokaryon incompatibility" evidence="2">
    <location>
        <begin position="239"/>
        <end position="343"/>
    </location>
</feature>
<dbReference type="OMA" id="FWRIRCR"/>
<evidence type="ECO:0000313" key="4">
    <source>
        <dbReference type="Proteomes" id="UP000217790"/>
    </source>
</evidence>
<dbReference type="InterPro" id="IPR010730">
    <property type="entry name" value="HET"/>
</dbReference>
<keyword evidence="4" id="KW-1185">Reference proteome</keyword>
<dbReference type="InParanoid" id="A0A2H3DG50"/>
<feature type="signal peptide" evidence="1">
    <location>
        <begin position="1"/>
        <end position="17"/>
    </location>
</feature>
<dbReference type="EMBL" id="KZ293679">
    <property type="protein sequence ID" value="PBK87223.1"/>
    <property type="molecule type" value="Genomic_DNA"/>
</dbReference>
<dbReference type="AlphaFoldDB" id="A0A2H3DG50"/>
<dbReference type="OrthoDB" id="5125733at2759"/>
<proteinExistence type="predicted"/>
<sequence length="708" mass="81225">MMRLFLPMSLLLPTLSGLQIASDAESPNLANIPTSSPAVDPEVPPEIRKLVCETCWSTVFSVEWFQQAWVTQFGPNRPESAPFTYTTPAWRQIQRQRCRHLLKFQHQCEWCKLVCRLIKRNYRRPHKWMPKDKKHLARMYFERYGRVTYLYLWVERCSCKLPIHAAEDDPAAKFIPNRGVLFDVDSALAYDLIKKRVVECSRHEHCPPPQHARLPTRVLDCSDPSQPHLFVSNDVEDYYVTLSYAWGEKQPNRLKKKNLDSYIEGIPLENIPKTIMDAIMVTHKLGFHYLWVDSFCILQDSEDDKAREIAQMRHIFHNSYITIIAACADKVSDGFLHDRRPTVGNWIHNEGLVPFRCPDGSVGTLHLVDGGRPFFLLEPVDKRAWCLEERVLSPRRLIYATHTLLYECETIHDNVNSAPNFVPLCNAEDIPRLHSRIGTPATNPDNDPTPITTEEAWYNIVTLYSRRNLTKPRDKLIALSGVADYFHQFWPHSKYLAGLWEHQLPGSLLWHIPHRGESRCRPGIYRAPSWSWAAIDGRVDSRECWFMAEDICTIIHSTVTPARSDNAFGEVVDGYLVLETIVEPAVWEVDEEWGGQLFNVTGAQAESLNWTELWDYDHSEVGHARSDAVEPASEGIGNVYIAFVGRLSVQGPALGLVLVPVTDEITNTQRYDSPGYPVFRRVGRFEASPSFPVVTAWLNCRSKRIKII</sequence>
<dbReference type="Pfam" id="PF06985">
    <property type="entry name" value="HET"/>
    <property type="match status" value="1"/>
</dbReference>
<reference evidence="4" key="1">
    <citation type="journal article" date="2017" name="Nat. Ecol. Evol.">
        <title>Genome expansion and lineage-specific genetic innovations in the forest pathogenic fungi Armillaria.</title>
        <authorList>
            <person name="Sipos G."/>
            <person name="Prasanna A.N."/>
            <person name="Walter M.C."/>
            <person name="O'Connor E."/>
            <person name="Balint B."/>
            <person name="Krizsan K."/>
            <person name="Kiss B."/>
            <person name="Hess J."/>
            <person name="Varga T."/>
            <person name="Slot J."/>
            <person name="Riley R."/>
            <person name="Boka B."/>
            <person name="Rigling D."/>
            <person name="Barry K."/>
            <person name="Lee J."/>
            <person name="Mihaltcheva S."/>
            <person name="LaButti K."/>
            <person name="Lipzen A."/>
            <person name="Waldron R."/>
            <person name="Moloney N.M."/>
            <person name="Sperisen C."/>
            <person name="Kredics L."/>
            <person name="Vagvoelgyi C."/>
            <person name="Patrignani A."/>
            <person name="Fitzpatrick D."/>
            <person name="Nagy I."/>
            <person name="Doyle S."/>
            <person name="Anderson J.B."/>
            <person name="Grigoriev I.V."/>
            <person name="Gueldener U."/>
            <person name="Muensterkoetter M."/>
            <person name="Nagy L.G."/>
        </authorList>
    </citation>
    <scope>NUCLEOTIDE SEQUENCE [LARGE SCALE GENOMIC DNA]</scope>
    <source>
        <strain evidence="4">Ar21-2</strain>
    </source>
</reference>
<dbReference type="STRING" id="47427.A0A2H3DG50"/>